<dbReference type="EC" id="5.1.3.12" evidence="3"/>
<dbReference type="PANTHER" id="PTHR43574">
    <property type="entry name" value="EPIMERASE-RELATED"/>
    <property type="match status" value="1"/>
</dbReference>
<evidence type="ECO:0000259" key="2">
    <source>
        <dbReference type="Pfam" id="PF01370"/>
    </source>
</evidence>
<protein>
    <submittedName>
        <fullName evidence="3">UDP-glucuronate 5'-epimerase</fullName>
        <ecNumber evidence="3">5.1.3.12</ecNumber>
    </submittedName>
</protein>
<proteinExistence type="predicted"/>
<feature type="domain" description="NAD-dependent epimerase/dehydratase" evidence="2">
    <location>
        <begin position="59"/>
        <end position="286"/>
    </location>
</feature>
<dbReference type="Pfam" id="PF01370">
    <property type="entry name" value="Epimerase"/>
    <property type="match status" value="1"/>
</dbReference>
<dbReference type="CDD" id="cd05253">
    <property type="entry name" value="UDP_GE_SDE_e"/>
    <property type="match status" value="1"/>
</dbReference>
<dbReference type="Gene3D" id="3.40.50.720">
    <property type="entry name" value="NAD(P)-binding Rossmann-like Domain"/>
    <property type="match status" value="1"/>
</dbReference>
<gene>
    <name evidence="3" type="primary">lpsL</name>
    <name evidence="3" type="ORF">AMC81_CH03382</name>
</gene>
<dbReference type="InterPro" id="IPR001509">
    <property type="entry name" value="Epimerase_deHydtase"/>
</dbReference>
<reference evidence="3 4" key="1">
    <citation type="submission" date="2015-11" db="EMBL/GenBank/DDBJ databases">
        <title>The limits of bacterial species coexistence and the symbiotic plasmid transference in sympatric Rhizobium populations.</title>
        <authorList>
            <person name="Perez-Carrascal O.M."/>
            <person name="VanInsberghe D."/>
            <person name="Juarez S."/>
            <person name="Polz M.F."/>
            <person name="Vinuesa P."/>
            <person name="Gonzalez V."/>
        </authorList>
    </citation>
    <scope>NUCLEOTIDE SEQUENCE [LARGE SCALE GENOMIC DNA]</scope>
    <source>
        <strain evidence="3 4">N771</strain>
    </source>
</reference>
<evidence type="ECO:0000256" key="1">
    <source>
        <dbReference type="ARBA" id="ARBA00023027"/>
    </source>
</evidence>
<dbReference type="Proteomes" id="UP000078551">
    <property type="component" value="Chromosome"/>
</dbReference>
<dbReference type="GO" id="GO:0016853">
    <property type="term" value="F:isomerase activity"/>
    <property type="evidence" value="ECO:0007669"/>
    <property type="project" value="UniProtKB-KW"/>
</dbReference>
<sequence>MASAKQNAPTPVKPACMLQSSPSNAYRLGLFLSCKGGHVIRNRLSAVGWGQEKVGMRYFITGTAGFIGFHLARRLLQEGHEVTGFDGLTPYYNVKLKEMRHAALSQFPAFKPVIAMLEDRPALEAAVLTATPDILIHLAAQAGVRYSLENPEAYIHSNVEGSWNIMEIARRVEVRHLMLASTSSIYGANATVPFRETDRADEPLTIYAATKKSMELMAHSYAHLHKIPTTAFRFFTVYGPWGRPDMALFKFAKNMLEGQPIEIYGEGNMSRDFTYIDDLVEAIVRLSAIAPSEENRLDDAAVETLSRQAPFRVVNIGGGQPVSLMDFVETVEKTLGRPAIRLMLAMQKGDVPRTFAAPDLLIALTGYKPDTTLDVGVKAFVDWYLDARGELDG</sequence>
<organism evidence="3 4">
    <name type="scientific">Rhizobium phaseoli</name>
    <dbReference type="NCBI Taxonomy" id="396"/>
    <lineage>
        <taxon>Bacteria</taxon>
        <taxon>Pseudomonadati</taxon>
        <taxon>Pseudomonadota</taxon>
        <taxon>Alphaproteobacteria</taxon>
        <taxon>Hyphomicrobiales</taxon>
        <taxon>Rhizobiaceae</taxon>
        <taxon>Rhizobium/Agrobacterium group</taxon>
        <taxon>Rhizobium</taxon>
    </lineage>
</organism>
<keyword evidence="1" id="KW-0520">NAD</keyword>
<accession>A0ABN4QQL7</accession>
<evidence type="ECO:0000313" key="4">
    <source>
        <dbReference type="Proteomes" id="UP000078551"/>
    </source>
</evidence>
<keyword evidence="3" id="KW-0413">Isomerase</keyword>
<dbReference type="EMBL" id="CP013568">
    <property type="protein sequence ID" value="ANL86126.1"/>
    <property type="molecule type" value="Genomic_DNA"/>
</dbReference>
<dbReference type="PRINTS" id="PR01713">
    <property type="entry name" value="NUCEPIMERASE"/>
</dbReference>
<keyword evidence="4" id="KW-1185">Reference proteome</keyword>
<name>A0ABN4QQL7_9HYPH</name>
<evidence type="ECO:0000313" key="3">
    <source>
        <dbReference type="EMBL" id="ANL86126.1"/>
    </source>
</evidence>
<dbReference type="SUPFAM" id="SSF51735">
    <property type="entry name" value="NAD(P)-binding Rossmann-fold domains"/>
    <property type="match status" value="1"/>
</dbReference>
<dbReference type="InterPro" id="IPR036291">
    <property type="entry name" value="NAD(P)-bd_dom_sf"/>
</dbReference>